<evidence type="ECO:0000313" key="4">
    <source>
        <dbReference type="Proteomes" id="UP000016638"/>
    </source>
</evidence>
<dbReference type="Proteomes" id="UP000016638">
    <property type="component" value="Unassembled WGS sequence"/>
</dbReference>
<dbReference type="AlphaFoldDB" id="U2V1C0"/>
<feature type="region of interest" description="Disordered" evidence="2">
    <location>
        <begin position="73"/>
        <end position="96"/>
    </location>
</feature>
<dbReference type="InterPro" id="IPR036165">
    <property type="entry name" value="YefM-like_sf"/>
</dbReference>
<organism evidence="3 4">
    <name type="scientific">Olsenella profusa F0195</name>
    <dbReference type="NCBI Taxonomy" id="1125712"/>
    <lineage>
        <taxon>Bacteria</taxon>
        <taxon>Bacillati</taxon>
        <taxon>Actinomycetota</taxon>
        <taxon>Coriobacteriia</taxon>
        <taxon>Coriobacteriales</taxon>
        <taxon>Atopobiaceae</taxon>
        <taxon>Olsenella</taxon>
    </lineage>
</organism>
<feature type="compositionally biased region" description="Basic and acidic residues" evidence="2">
    <location>
        <begin position="82"/>
        <end position="96"/>
    </location>
</feature>
<sequence length="96" mass="10600">MGDTPKPVGVREAKNRFSELASQVNASGHALVVLRNNRPWVTIQPADAVCAERRARLARLRALTDAIDQGIATEPEWNPPLSDRDLLGEERMSRLG</sequence>
<dbReference type="eggNOG" id="ENOG5031UVQ">
    <property type="taxonomic scope" value="Bacteria"/>
</dbReference>
<keyword evidence="4" id="KW-1185">Reference proteome</keyword>
<comment type="similarity">
    <text evidence="1">Belongs to the phD/YefM antitoxin family.</text>
</comment>
<reference evidence="3 4" key="1">
    <citation type="submission" date="2013-08" db="EMBL/GenBank/DDBJ databases">
        <authorList>
            <person name="Durkin A.S."/>
            <person name="Haft D.R."/>
            <person name="McCorrison J."/>
            <person name="Torralba M."/>
            <person name="Gillis M."/>
            <person name="Haft D.H."/>
            <person name="Methe B."/>
            <person name="Sutton G."/>
            <person name="Nelson K.E."/>
        </authorList>
    </citation>
    <scope>NUCLEOTIDE SEQUENCE [LARGE SCALE GENOMIC DNA]</scope>
    <source>
        <strain evidence="3 4">F0195</strain>
    </source>
</reference>
<evidence type="ECO:0000256" key="1">
    <source>
        <dbReference type="ARBA" id="ARBA00009981"/>
    </source>
</evidence>
<name>U2V1C0_9ACTN</name>
<proteinExistence type="inferred from homology"/>
<dbReference type="SUPFAM" id="SSF143120">
    <property type="entry name" value="YefM-like"/>
    <property type="match status" value="1"/>
</dbReference>
<accession>U2V1C0</accession>
<comment type="caution">
    <text evidence="3">The sequence shown here is derived from an EMBL/GenBank/DDBJ whole genome shotgun (WGS) entry which is preliminary data.</text>
</comment>
<dbReference type="RefSeq" id="WP_021726945.1">
    <property type="nucleotide sequence ID" value="NZ_AWEZ01000064.1"/>
</dbReference>
<dbReference type="PATRIC" id="fig|1125712.3.peg.2119"/>
<protein>
    <submittedName>
        <fullName evidence="3">Antitoxin Phd/YefM, type II toxin-antitoxin system</fullName>
    </submittedName>
</protein>
<evidence type="ECO:0000313" key="3">
    <source>
        <dbReference type="EMBL" id="ERL06491.1"/>
    </source>
</evidence>
<gene>
    <name evidence="3" type="ORF">HMPREF1316_1354</name>
</gene>
<dbReference type="EMBL" id="AWEZ01000064">
    <property type="protein sequence ID" value="ERL06491.1"/>
    <property type="molecule type" value="Genomic_DNA"/>
</dbReference>
<dbReference type="OrthoDB" id="557859at2"/>
<evidence type="ECO:0000256" key="2">
    <source>
        <dbReference type="SAM" id="MobiDB-lite"/>
    </source>
</evidence>